<dbReference type="Pfam" id="PF07279">
    <property type="entry name" value="DUF1442"/>
    <property type="match status" value="1"/>
</dbReference>
<reference evidence="1" key="1">
    <citation type="journal article" date="2023" name="GigaByte">
        <title>Genome assembly of the bearded iris, Iris pallida Lam.</title>
        <authorList>
            <person name="Bruccoleri R.E."/>
            <person name="Oakeley E.J."/>
            <person name="Faust A.M.E."/>
            <person name="Altorfer M."/>
            <person name="Dessus-Babus S."/>
            <person name="Burckhardt D."/>
            <person name="Oertli M."/>
            <person name="Naumann U."/>
            <person name="Petersen F."/>
            <person name="Wong J."/>
        </authorList>
    </citation>
    <scope>NUCLEOTIDE SEQUENCE</scope>
    <source>
        <strain evidence="1">GSM-AAB239-AS_SAM_17_03QT</strain>
    </source>
</reference>
<keyword evidence="2" id="KW-1185">Reference proteome</keyword>
<accession>A0AAX6F9S1</accession>
<dbReference type="PANTHER" id="PTHR33593:SF2">
    <property type="entry name" value="ANKYRIN REPEAT_KH DOMAIN PROTEIN (DUF1442)"/>
    <property type="match status" value="1"/>
</dbReference>
<reference evidence="1" key="2">
    <citation type="submission" date="2023-04" db="EMBL/GenBank/DDBJ databases">
        <authorList>
            <person name="Bruccoleri R.E."/>
            <person name="Oakeley E.J."/>
            <person name="Faust A.-M."/>
            <person name="Dessus-Babus S."/>
            <person name="Altorfer M."/>
            <person name="Burckhardt D."/>
            <person name="Oertli M."/>
            <person name="Naumann U."/>
            <person name="Petersen F."/>
            <person name="Wong J."/>
        </authorList>
    </citation>
    <scope>NUCLEOTIDE SEQUENCE</scope>
    <source>
        <strain evidence="1">GSM-AAB239-AS_SAM_17_03QT</strain>
        <tissue evidence="1">Leaf</tissue>
    </source>
</reference>
<evidence type="ECO:0000313" key="1">
    <source>
        <dbReference type="EMBL" id="KAJ6812771.1"/>
    </source>
</evidence>
<evidence type="ECO:0000313" key="2">
    <source>
        <dbReference type="Proteomes" id="UP001140949"/>
    </source>
</evidence>
<gene>
    <name evidence="1" type="ORF">M6B38_146980</name>
</gene>
<organism evidence="1 2">
    <name type="scientific">Iris pallida</name>
    <name type="common">Sweet iris</name>
    <dbReference type="NCBI Taxonomy" id="29817"/>
    <lineage>
        <taxon>Eukaryota</taxon>
        <taxon>Viridiplantae</taxon>
        <taxon>Streptophyta</taxon>
        <taxon>Embryophyta</taxon>
        <taxon>Tracheophyta</taxon>
        <taxon>Spermatophyta</taxon>
        <taxon>Magnoliopsida</taxon>
        <taxon>Liliopsida</taxon>
        <taxon>Asparagales</taxon>
        <taxon>Iridaceae</taxon>
        <taxon>Iridoideae</taxon>
        <taxon>Irideae</taxon>
        <taxon>Iris</taxon>
    </lineage>
</organism>
<dbReference type="AlphaFoldDB" id="A0AAX6F9S1"/>
<dbReference type="InterPro" id="IPR009902">
    <property type="entry name" value="DUF1442"/>
</dbReference>
<dbReference type="Proteomes" id="UP001140949">
    <property type="component" value="Unassembled WGS sequence"/>
</dbReference>
<comment type="caution">
    <text evidence="1">The sequence shown here is derived from an EMBL/GenBank/DDBJ whole genome shotgun (WGS) entry which is preliminary data.</text>
</comment>
<name>A0AAX6F9S1_IRIPA</name>
<protein>
    <submittedName>
        <fullName evidence="1">Uncharacterized protein</fullName>
    </submittedName>
</protein>
<dbReference type="PANTHER" id="PTHR33593">
    <property type="entry name" value="DUF1442 FAMILY PROTEIN"/>
    <property type="match status" value="1"/>
</dbReference>
<proteinExistence type="predicted"/>
<dbReference type="EMBL" id="JANAVB010030818">
    <property type="protein sequence ID" value="KAJ6812771.1"/>
    <property type="molecule type" value="Genomic_DNA"/>
</dbReference>
<sequence>MKLVWCPETSSKAYIEAVKALSVTEHEDANLAELVAALAGGWKAQLIVEAWAIGSTPATSVSLSAATKHTHGRHVCIVSDDRTAFEYATVSSAETKILVGEAKEVMGEVDGIDFMVVDFQRKDAGRVMREARAGPRGMVVVCKNVERRGGAVLGKGMRLVRSLYLPIGRGVEILHVGVGKGPKLGGGSCNKWIKHVDEVTGEVHLFRK</sequence>